<dbReference type="EMBL" id="MU167255">
    <property type="protein sequence ID" value="KAG0146882.1"/>
    <property type="molecule type" value="Genomic_DNA"/>
</dbReference>
<organism evidence="1 2">
    <name type="scientific">Cronartium quercuum f. sp. fusiforme G11</name>
    <dbReference type="NCBI Taxonomy" id="708437"/>
    <lineage>
        <taxon>Eukaryota</taxon>
        <taxon>Fungi</taxon>
        <taxon>Dikarya</taxon>
        <taxon>Basidiomycota</taxon>
        <taxon>Pucciniomycotina</taxon>
        <taxon>Pucciniomycetes</taxon>
        <taxon>Pucciniales</taxon>
        <taxon>Coleosporiaceae</taxon>
        <taxon>Cronartium</taxon>
    </lineage>
</organism>
<proteinExistence type="predicted"/>
<comment type="caution">
    <text evidence="1">The sequence shown here is derived from an EMBL/GenBank/DDBJ whole genome shotgun (WGS) entry which is preliminary data.</text>
</comment>
<dbReference type="Proteomes" id="UP000886653">
    <property type="component" value="Unassembled WGS sequence"/>
</dbReference>
<name>A0A9P6NMI1_9BASI</name>
<keyword evidence="2" id="KW-1185">Reference proteome</keyword>
<evidence type="ECO:0000313" key="1">
    <source>
        <dbReference type="EMBL" id="KAG0146882.1"/>
    </source>
</evidence>
<gene>
    <name evidence="1" type="ORF">CROQUDRAFT_92196</name>
</gene>
<dbReference type="AlphaFoldDB" id="A0A9P6NMI1"/>
<sequence length="147" mass="16103">MRHPLTNSLTGEEAGFDHLPESRSLHAAPTSLIICNQTGASTRLTDRVVESARCSHQFDRKRSTEPLTSLAGKCTKNPRGADDTCKSSWKDHVELQGWRSSDQSQEKAFGSFRYPEAPKALAMRSPAALEGPKLLRRLYGGPPKIGG</sequence>
<reference evidence="1" key="1">
    <citation type="submission" date="2013-11" db="EMBL/GenBank/DDBJ databases">
        <title>Genome sequence of the fusiform rust pathogen reveals effectors for host alternation and coevolution with pine.</title>
        <authorList>
            <consortium name="DOE Joint Genome Institute"/>
            <person name="Smith K."/>
            <person name="Pendleton A."/>
            <person name="Kubisiak T."/>
            <person name="Anderson C."/>
            <person name="Salamov A."/>
            <person name="Aerts A."/>
            <person name="Riley R."/>
            <person name="Clum A."/>
            <person name="Lindquist E."/>
            <person name="Ence D."/>
            <person name="Campbell M."/>
            <person name="Kronenberg Z."/>
            <person name="Feau N."/>
            <person name="Dhillon B."/>
            <person name="Hamelin R."/>
            <person name="Burleigh J."/>
            <person name="Smith J."/>
            <person name="Yandell M."/>
            <person name="Nelson C."/>
            <person name="Grigoriev I."/>
            <person name="Davis J."/>
        </authorList>
    </citation>
    <scope>NUCLEOTIDE SEQUENCE</scope>
    <source>
        <strain evidence="1">G11</strain>
    </source>
</reference>
<protein>
    <submittedName>
        <fullName evidence="1">Uncharacterized protein</fullName>
    </submittedName>
</protein>
<accession>A0A9P6NMI1</accession>
<evidence type="ECO:0000313" key="2">
    <source>
        <dbReference type="Proteomes" id="UP000886653"/>
    </source>
</evidence>